<protein>
    <submittedName>
        <fullName evidence="2">Putative component of anaerobic dehydrogenase</fullName>
    </submittedName>
</protein>
<dbReference type="InterPro" id="IPR020945">
    <property type="entry name" value="DMSO/NO3_reduct_chaperone"/>
</dbReference>
<dbReference type="RefSeq" id="WP_015263664.1">
    <property type="nucleotide sequence ID" value="NC_019903.1"/>
</dbReference>
<name>L0FCG5_DESDL</name>
<dbReference type="KEGG" id="ddl:Desdi_3311"/>
<keyword evidence="3" id="KW-1185">Reference proteome</keyword>
<dbReference type="Gene3D" id="1.10.3480.10">
    <property type="entry name" value="TorD-like"/>
    <property type="match status" value="1"/>
</dbReference>
<dbReference type="PANTHER" id="PTHR34227:SF1">
    <property type="entry name" value="DIMETHYL SULFOXIDE REDUCTASE CHAPERONE-RELATED"/>
    <property type="match status" value="1"/>
</dbReference>
<gene>
    <name evidence="2" type="ordered locus">Desdi_3311</name>
</gene>
<dbReference type="InterPro" id="IPR050289">
    <property type="entry name" value="TorD/DmsD_chaperones"/>
</dbReference>
<dbReference type="OrthoDB" id="9795302at2"/>
<evidence type="ECO:0000313" key="2">
    <source>
        <dbReference type="EMBL" id="AGA70705.1"/>
    </source>
</evidence>
<keyword evidence="1" id="KW-0143">Chaperone</keyword>
<proteinExistence type="predicted"/>
<evidence type="ECO:0000256" key="1">
    <source>
        <dbReference type="ARBA" id="ARBA00023186"/>
    </source>
</evidence>
<reference evidence="3" key="1">
    <citation type="submission" date="2012-02" db="EMBL/GenBank/DDBJ databases">
        <title>Complete sequence of Desulfitobacterium dichloroeliminans LMG P-21439.</title>
        <authorList>
            <person name="Lucas S."/>
            <person name="Han J."/>
            <person name="Lapidus A."/>
            <person name="Cheng J.-F."/>
            <person name="Goodwin L."/>
            <person name="Pitluck S."/>
            <person name="Peters L."/>
            <person name="Ovchinnikova G."/>
            <person name="Teshima H."/>
            <person name="Detter J.C."/>
            <person name="Han C."/>
            <person name="Tapia R."/>
            <person name="Land M."/>
            <person name="Hauser L."/>
            <person name="Kyrpides N."/>
            <person name="Ivanova N."/>
            <person name="Pagani I."/>
            <person name="Kruse T."/>
            <person name="de Vos W.M."/>
            <person name="Boon N."/>
            <person name="Smidt H."/>
            <person name="Woyke T."/>
        </authorList>
    </citation>
    <scope>NUCLEOTIDE SEQUENCE [LARGE SCALE GENOMIC DNA]</scope>
    <source>
        <strain evidence="3">LMG P-21439 / DCA1</strain>
    </source>
</reference>
<accession>L0FCG5</accession>
<dbReference type="PANTHER" id="PTHR34227">
    <property type="entry name" value="CHAPERONE PROTEIN YCDY"/>
    <property type="match status" value="1"/>
</dbReference>
<dbReference type="EMBL" id="CP003344">
    <property type="protein sequence ID" value="AGA70705.1"/>
    <property type="molecule type" value="Genomic_DNA"/>
</dbReference>
<dbReference type="InterPro" id="IPR036411">
    <property type="entry name" value="TorD-like_sf"/>
</dbReference>
<dbReference type="AlphaFoldDB" id="L0FCG5"/>
<dbReference type="HOGENOM" id="CLU_077650_0_0_9"/>
<dbReference type="eggNOG" id="COG3381">
    <property type="taxonomic scope" value="Bacteria"/>
</dbReference>
<organism evidence="2 3">
    <name type="scientific">Desulfitobacterium dichloroeliminans (strain LMG P-21439 / DCA1)</name>
    <dbReference type="NCBI Taxonomy" id="871963"/>
    <lineage>
        <taxon>Bacteria</taxon>
        <taxon>Bacillati</taxon>
        <taxon>Bacillota</taxon>
        <taxon>Clostridia</taxon>
        <taxon>Eubacteriales</taxon>
        <taxon>Desulfitobacteriaceae</taxon>
        <taxon>Desulfitobacterium</taxon>
    </lineage>
</organism>
<sequence>MIKENSITQIEPLLDTRIFLYDFLRRAFLQEPNPEFLSFLKEGGHFESFPFQEDHEEIAQGVNQLLAFMQEKDLTSSEVLDSLHGDYTRMFIGPDRLPAPLWESAYLHKERLLFQEQTLQVRRDYLKYHLLPKHFMQEADDHLGLELDFMYQLTVRSKGVMAEEKLDELEEIFSDQKDFLENHLLKWVPELTLRINESAKFSFYPGIAKILKGYLALDLEALGELLDITRCVK</sequence>
<evidence type="ECO:0000313" key="3">
    <source>
        <dbReference type="Proteomes" id="UP000010797"/>
    </source>
</evidence>
<dbReference type="SUPFAM" id="SSF89155">
    <property type="entry name" value="TorD-like"/>
    <property type="match status" value="1"/>
</dbReference>
<dbReference type="Pfam" id="PF02613">
    <property type="entry name" value="Nitrate_red_del"/>
    <property type="match status" value="1"/>
</dbReference>
<dbReference type="Proteomes" id="UP000010797">
    <property type="component" value="Chromosome"/>
</dbReference>
<dbReference type="STRING" id="871963.Desdi_3311"/>